<dbReference type="RefSeq" id="WP_147683283.1">
    <property type="nucleotide sequence ID" value="NZ_VDUX01000001.1"/>
</dbReference>
<dbReference type="PANTHER" id="PTHR11839">
    <property type="entry name" value="UDP/ADP-SUGAR PYROPHOSPHATASE"/>
    <property type="match status" value="1"/>
</dbReference>
<keyword evidence="1 3" id="KW-0378">Hydrolase</keyword>
<dbReference type="InterPro" id="IPR000086">
    <property type="entry name" value="NUDIX_hydrolase_dom"/>
</dbReference>
<evidence type="ECO:0000313" key="4">
    <source>
        <dbReference type="Proteomes" id="UP000321571"/>
    </source>
</evidence>
<protein>
    <submittedName>
        <fullName evidence="3">NUDIX hydrolase</fullName>
    </submittedName>
</protein>
<feature type="domain" description="Nudix hydrolase" evidence="2">
    <location>
        <begin position="57"/>
        <end position="192"/>
    </location>
</feature>
<dbReference type="OrthoDB" id="9806150at2"/>
<dbReference type="GO" id="GO:0005829">
    <property type="term" value="C:cytosol"/>
    <property type="evidence" value="ECO:0007669"/>
    <property type="project" value="TreeGrafter"/>
</dbReference>
<dbReference type="SUPFAM" id="SSF55811">
    <property type="entry name" value="Nudix"/>
    <property type="match status" value="1"/>
</dbReference>
<dbReference type="AlphaFoldDB" id="A0A5C8NQ92"/>
<sequence length="203" mass="22168">MTSHPSLPGSLADASLADSEMSWPVTSSEEKFASGFLRLTLDTIVSPDGGEHPRAVVRPRGAVAVLAVDDEGRILVVDQYRHPVGRRLLELPAGTLDVEGEEPVDAAARELAEEADVRADTWEVQLTMYSTPGYSSEAWTIYRATDLTPVPDDERTEREAEEADMHQWWMPLDDAVAAVLDGRIADAKTAASVLAEQVRRSRA</sequence>
<dbReference type="Pfam" id="PF00293">
    <property type="entry name" value="NUDIX"/>
    <property type="match status" value="1"/>
</dbReference>
<dbReference type="GO" id="GO:0019693">
    <property type="term" value="P:ribose phosphate metabolic process"/>
    <property type="evidence" value="ECO:0007669"/>
    <property type="project" value="TreeGrafter"/>
</dbReference>
<evidence type="ECO:0000313" key="3">
    <source>
        <dbReference type="EMBL" id="TXL63035.1"/>
    </source>
</evidence>
<evidence type="ECO:0000256" key="1">
    <source>
        <dbReference type="ARBA" id="ARBA00022801"/>
    </source>
</evidence>
<reference evidence="3 4" key="1">
    <citation type="submission" date="2019-06" db="EMBL/GenBank/DDBJ databases">
        <title>Aeromicrobium sp. nov., isolated from a maize field.</title>
        <authorList>
            <person name="Lin S.-Y."/>
            <person name="Tsai C.-F."/>
            <person name="Young C.-C."/>
        </authorList>
    </citation>
    <scope>NUCLEOTIDE SEQUENCE [LARGE SCALE GENOMIC DNA]</scope>
    <source>
        <strain evidence="3 4">CC-CFT486</strain>
    </source>
</reference>
<dbReference type="GO" id="GO:0016787">
    <property type="term" value="F:hydrolase activity"/>
    <property type="evidence" value="ECO:0007669"/>
    <property type="project" value="UniProtKB-KW"/>
</dbReference>
<dbReference type="Proteomes" id="UP000321571">
    <property type="component" value="Unassembled WGS sequence"/>
</dbReference>
<gene>
    <name evidence="3" type="ORF">FHP06_02030</name>
</gene>
<evidence type="ECO:0000259" key="2">
    <source>
        <dbReference type="PROSITE" id="PS51462"/>
    </source>
</evidence>
<accession>A0A5C8NQ92</accession>
<comment type="caution">
    <text evidence="3">The sequence shown here is derived from an EMBL/GenBank/DDBJ whole genome shotgun (WGS) entry which is preliminary data.</text>
</comment>
<dbReference type="InterPro" id="IPR015797">
    <property type="entry name" value="NUDIX_hydrolase-like_dom_sf"/>
</dbReference>
<organism evidence="3 4">
    <name type="scientific">Aeromicrobium terrae</name>
    <dbReference type="NCBI Taxonomy" id="2498846"/>
    <lineage>
        <taxon>Bacteria</taxon>
        <taxon>Bacillati</taxon>
        <taxon>Actinomycetota</taxon>
        <taxon>Actinomycetes</taxon>
        <taxon>Propionibacteriales</taxon>
        <taxon>Nocardioidaceae</taxon>
        <taxon>Aeromicrobium</taxon>
    </lineage>
</organism>
<dbReference type="GO" id="GO:0006753">
    <property type="term" value="P:nucleoside phosphate metabolic process"/>
    <property type="evidence" value="ECO:0007669"/>
    <property type="project" value="TreeGrafter"/>
</dbReference>
<dbReference type="Gene3D" id="3.90.79.10">
    <property type="entry name" value="Nucleoside Triphosphate Pyrophosphohydrolase"/>
    <property type="match status" value="1"/>
</dbReference>
<proteinExistence type="predicted"/>
<dbReference type="EMBL" id="VDUX01000001">
    <property type="protein sequence ID" value="TXL63035.1"/>
    <property type="molecule type" value="Genomic_DNA"/>
</dbReference>
<keyword evidence="4" id="KW-1185">Reference proteome</keyword>
<name>A0A5C8NQ92_9ACTN</name>
<dbReference type="PROSITE" id="PS51462">
    <property type="entry name" value="NUDIX"/>
    <property type="match status" value="1"/>
</dbReference>
<dbReference type="PANTHER" id="PTHR11839:SF31">
    <property type="entry name" value="ADP-RIBOSE PYROPHOSPHATASE"/>
    <property type="match status" value="1"/>
</dbReference>